<dbReference type="Gene3D" id="2.30.30.40">
    <property type="entry name" value="SH3 Domains"/>
    <property type="match status" value="8"/>
</dbReference>
<dbReference type="Gene3D" id="3.40.630.40">
    <property type="entry name" value="Zn-dependent exopeptidases"/>
    <property type="match status" value="1"/>
</dbReference>
<evidence type="ECO:0000256" key="1">
    <source>
        <dbReference type="ARBA" id="ARBA00022801"/>
    </source>
</evidence>
<dbReference type="PANTHER" id="PTHR34408">
    <property type="entry name" value="FAMILY PROTEIN, PUTATIVE-RELATED"/>
    <property type="match status" value="1"/>
</dbReference>
<feature type="domain" description="SH3b" evidence="4">
    <location>
        <begin position="284"/>
        <end position="346"/>
    </location>
</feature>
<sequence length="857" mass="96225">MFTKNKELVFFMVMVFGLTLSFAANAKAEPAATYAKIIEDVVIVQDSPTPGSTEIGKVYKNQFFPILNTIDGFIEIQLNPEQKGWIDSNKTQIQQHYEALILSNVQQVYESPSLRAVKLETFSKDLKIVVLKEVNGWLEVQGPQSRGWIYGGILPVDENIVVSNVTIYDKPSTRASHIGSLSDGDQIKISKEINGWYSITAGSTNGWVFSGHLLEEVPAPVNNLAISSIVLPKTLDVYEKPSLRATHIDTIIKNNPVSIQKEINGWYEIQYSNGRGWVYQGLLKNIQVVVADHVNIYEKPSTRANVVKNLTKNNEINITSEINGWYGVTIEGKTGWVYKTHITNGSPKINALNQKAIVLNKELTAYDNPSLRAKQIFKLNKDAPITLIQEINGWYKIQSQTGEGWVYKGILISTKTVNANSVSIYLEPSIRSTVTTTIEKDDSISIMNEINGWYFVNSREKQGWIYYTHLTEGSPAVPKPLNIEAIVLDNTLTEYTKPSLKADKVGLIDKNTPVLILKEINGWYEIKHNNYTSWIYQGLLRSTLLTPSTNLTVYDGPSTRVNIIDTIEIVTPIRILEENNGWYFISYSQDKQGWVYNTHLKSGSPAIKKISAVVVSSDTPVYYNPDTESKVVNHLYSEVKIDIIREIESYYYIITSDKLTGWVSKNAVLPLIGKVTPLAGKTIVLDPGHGGIDSGAVGRYLGTYEKDLNLKTAKLLEAKLMKYGVKVILTRSNDRALSLPQRADISNTNATDAFISIHYNSSVYTTPRGIEALYYSQDKDYALASFVQQEMIKKTNFTDRKVKFQNLHVTRENKKPSILVELGFLSNAVEESVIRTDSYQENVTDGIVNGLLLYFDR</sequence>
<dbReference type="Pfam" id="PF08239">
    <property type="entry name" value="SH3_3"/>
    <property type="match status" value="5"/>
</dbReference>
<dbReference type="SMART" id="SM00646">
    <property type="entry name" value="Ami_3"/>
    <property type="match status" value="1"/>
</dbReference>
<evidence type="ECO:0000259" key="4">
    <source>
        <dbReference type="PROSITE" id="PS51781"/>
    </source>
</evidence>
<keyword evidence="3" id="KW-0732">Signal</keyword>
<dbReference type="Pfam" id="PF01520">
    <property type="entry name" value="Amidase_3"/>
    <property type="match status" value="1"/>
</dbReference>
<reference evidence="5 6" key="1">
    <citation type="submission" date="2024-09" db="EMBL/GenBank/DDBJ databases">
        <authorList>
            <person name="Sun Q."/>
            <person name="Mori K."/>
        </authorList>
    </citation>
    <scope>NUCLEOTIDE SEQUENCE [LARGE SCALE GENOMIC DNA]</scope>
    <source>
        <strain evidence="5 6">CCM 7228</strain>
    </source>
</reference>
<dbReference type="PANTHER" id="PTHR34408:SF1">
    <property type="entry name" value="GLYCOSYL HYDROLASE FAMILY 19 DOMAIN-CONTAINING PROTEIN HI_1415"/>
    <property type="match status" value="1"/>
</dbReference>
<proteinExistence type="predicted"/>
<dbReference type="SUPFAM" id="SSF53187">
    <property type="entry name" value="Zn-dependent exopeptidases"/>
    <property type="match status" value="1"/>
</dbReference>
<dbReference type="EMBL" id="JBHLVO010000009">
    <property type="protein sequence ID" value="MFC0272239.1"/>
    <property type="molecule type" value="Genomic_DNA"/>
</dbReference>
<evidence type="ECO:0000313" key="5">
    <source>
        <dbReference type="EMBL" id="MFC0272239.1"/>
    </source>
</evidence>
<dbReference type="PROSITE" id="PS51781">
    <property type="entry name" value="SH3B"/>
    <property type="match status" value="1"/>
</dbReference>
<protein>
    <submittedName>
        <fullName evidence="5">SH3 domain-containing protein</fullName>
    </submittedName>
</protein>
<gene>
    <name evidence="5" type="ORF">ACFFIX_12415</name>
</gene>
<comment type="caution">
    <text evidence="5">The sequence shown here is derived from an EMBL/GenBank/DDBJ whole genome shotgun (WGS) entry which is preliminary data.</text>
</comment>
<evidence type="ECO:0000256" key="2">
    <source>
        <dbReference type="ARBA" id="ARBA00023316"/>
    </source>
</evidence>
<name>A0ABV6GEX3_9BACI</name>
<evidence type="ECO:0000256" key="3">
    <source>
        <dbReference type="SAM" id="SignalP"/>
    </source>
</evidence>
<dbReference type="InterPro" id="IPR003646">
    <property type="entry name" value="SH3-like_bac-type"/>
</dbReference>
<keyword evidence="2" id="KW-0961">Cell wall biogenesis/degradation</keyword>
<keyword evidence="6" id="KW-1185">Reference proteome</keyword>
<dbReference type="SMART" id="SM00287">
    <property type="entry name" value="SH3b"/>
    <property type="match status" value="10"/>
</dbReference>
<organism evidence="5 6">
    <name type="scientific">Metabacillus herbersteinensis</name>
    <dbReference type="NCBI Taxonomy" id="283816"/>
    <lineage>
        <taxon>Bacteria</taxon>
        <taxon>Bacillati</taxon>
        <taxon>Bacillota</taxon>
        <taxon>Bacilli</taxon>
        <taxon>Bacillales</taxon>
        <taxon>Bacillaceae</taxon>
        <taxon>Metabacillus</taxon>
    </lineage>
</organism>
<dbReference type="Proteomes" id="UP001589854">
    <property type="component" value="Unassembled WGS sequence"/>
</dbReference>
<dbReference type="InterPro" id="IPR052354">
    <property type="entry name" value="Cell_Wall_Dynamics_Protein"/>
</dbReference>
<accession>A0ABV6GEX3</accession>
<feature type="chain" id="PRO_5045612339" evidence="3">
    <location>
        <begin position="27"/>
        <end position="857"/>
    </location>
</feature>
<keyword evidence="1" id="KW-0378">Hydrolase</keyword>
<evidence type="ECO:0000313" key="6">
    <source>
        <dbReference type="Proteomes" id="UP001589854"/>
    </source>
</evidence>
<feature type="signal peptide" evidence="3">
    <location>
        <begin position="1"/>
        <end position="26"/>
    </location>
</feature>
<dbReference type="CDD" id="cd02696">
    <property type="entry name" value="MurNAc-LAA"/>
    <property type="match status" value="1"/>
</dbReference>
<dbReference type="InterPro" id="IPR002508">
    <property type="entry name" value="MurNAc-LAA_cat"/>
</dbReference>